<comment type="caution">
    <text evidence="1">The sequence shown here is derived from an EMBL/GenBank/DDBJ whole genome shotgun (WGS) entry which is preliminary data.</text>
</comment>
<dbReference type="EMBL" id="CAIIXF020000007">
    <property type="protein sequence ID" value="CAH1788661.1"/>
    <property type="molecule type" value="Genomic_DNA"/>
</dbReference>
<keyword evidence="2" id="KW-1185">Reference proteome</keyword>
<feature type="non-terminal residue" evidence="1">
    <location>
        <position position="107"/>
    </location>
</feature>
<evidence type="ECO:0000313" key="1">
    <source>
        <dbReference type="EMBL" id="CAH1788661.1"/>
    </source>
</evidence>
<gene>
    <name evidence="1" type="ORF">OFUS_LOCUS14146</name>
</gene>
<reference evidence="1" key="1">
    <citation type="submission" date="2022-03" db="EMBL/GenBank/DDBJ databases">
        <authorList>
            <person name="Martin C."/>
        </authorList>
    </citation>
    <scope>NUCLEOTIDE SEQUENCE</scope>
</reference>
<proteinExistence type="predicted"/>
<name>A0A8J1UGS3_OWEFU</name>
<sequence>LNPGFSQGIPLREINRRIETAPAQAITTSGVSPAADLLIELKERISDYEKTISRNNRGLLQDEIMFNEPSSPAVREIKSPYDNISNTIRRLGTKSLPKERVSMYTPL</sequence>
<evidence type="ECO:0000313" key="2">
    <source>
        <dbReference type="Proteomes" id="UP000749559"/>
    </source>
</evidence>
<dbReference type="AlphaFoldDB" id="A0A8J1UGS3"/>
<protein>
    <submittedName>
        <fullName evidence="1">Uncharacterized protein</fullName>
    </submittedName>
</protein>
<accession>A0A8J1UGS3</accession>
<organism evidence="1 2">
    <name type="scientific">Owenia fusiformis</name>
    <name type="common">Polychaete worm</name>
    <dbReference type="NCBI Taxonomy" id="6347"/>
    <lineage>
        <taxon>Eukaryota</taxon>
        <taxon>Metazoa</taxon>
        <taxon>Spiralia</taxon>
        <taxon>Lophotrochozoa</taxon>
        <taxon>Annelida</taxon>
        <taxon>Polychaeta</taxon>
        <taxon>Sedentaria</taxon>
        <taxon>Canalipalpata</taxon>
        <taxon>Sabellida</taxon>
        <taxon>Oweniida</taxon>
        <taxon>Oweniidae</taxon>
        <taxon>Owenia</taxon>
    </lineage>
</organism>
<dbReference type="Proteomes" id="UP000749559">
    <property type="component" value="Unassembled WGS sequence"/>
</dbReference>